<dbReference type="SUPFAM" id="SSF53756">
    <property type="entry name" value="UDP-Glycosyltransferase/glycogen phosphorylase"/>
    <property type="match status" value="1"/>
</dbReference>
<feature type="domain" description="Glycosyl transferase family 1" evidence="3">
    <location>
        <begin position="197"/>
        <end position="359"/>
    </location>
</feature>
<keyword evidence="1" id="KW-0328">Glycosyltransferase</keyword>
<dbReference type="GO" id="GO:0016757">
    <property type="term" value="F:glycosyltransferase activity"/>
    <property type="evidence" value="ECO:0007669"/>
    <property type="project" value="UniProtKB-KW"/>
</dbReference>
<dbReference type="KEGG" id="mou:OU421_10590"/>
<dbReference type="Gene3D" id="3.40.50.2000">
    <property type="entry name" value="Glycogen Phosphorylase B"/>
    <property type="match status" value="2"/>
</dbReference>
<evidence type="ECO:0000256" key="1">
    <source>
        <dbReference type="ARBA" id="ARBA00022676"/>
    </source>
</evidence>
<dbReference type="GeneID" id="76835554"/>
<evidence type="ECO:0000259" key="3">
    <source>
        <dbReference type="Pfam" id="PF00534"/>
    </source>
</evidence>
<dbReference type="PANTHER" id="PTHR12526">
    <property type="entry name" value="GLYCOSYLTRANSFERASE"/>
    <property type="match status" value="1"/>
</dbReference>
<organism evidence="4 5">
    <name type="scientific">Methanogenium organophilum</name>
    <dbReference type="NCBI Taxonomy" id="2199"/>
    <lineage>
        <taxon>Archaea</taxon>
        <taxon>Methanobacteriati</taxon>
        <taxon>Methanobacteriota</taxon>
        <taxon>Stenosarchaea group</taxon>
        <taxon>Methanomicrobia</taxon>
        <taxon>Methanomicrobiales</taxon>
        <taxon>Methanomicrobiaceae</taxon>
        <taxon>Methanogenium</taxon>
    </lineage>
</organism>
<protein>
    <submittedName>
        <fullName evidence="4">Glycosyltransferase family 4 protein</fullName>
    </submittedName>
</protein>
<name>A0A9X9S3K0_METOG</name>
<evidence type="ECO:0000256" key="2">
    <source>
        <dbReference type="ARBA" id="ARBA00022679"/>
    </source>
</evidence>
<keyword evidence="5" id="KW-1185">Reference proteome</keyword>
<dbReference type="PANTHER" id="PTHR12526:SF629">
    <property type="entry name" value="TEICHURONIC ACID BIOSYNTHESIS GLYCOSYLTRANSFERASE TUAH-RELATED"/>
    <property type="match status" value="1"/>
</dbReference>
<evidence type="ECO:0000313" key="5">
    <source>
        <dbReference type="Proteomes" id="UP001163096"/>
    </source>
</evidence>
<keyword evidence="2" id="KW-0808">Transferase</keyword>
<sequence length="384" mass="44293">MDRTTNPRILFVLMGYSPDDNGAQATRAVSLFHEIKTYFSDTSLIMKEGENPSVEDGYNLIKPRFSLEGNGILLKGILFRVQMTLAIIRFVHKRHITSIILRGYDTILLFPFLKVQKVKIFYDFHGRYNLELTQQNRHLRAAFTRMCDKFILKHTDKILTVSEGIQSQIPEYRYKCLPLQNGVDVQAIEDAKNRQPVMDIPENEYIVGFIGNWEPVMRIDDICNAVEIIDNTTALIIGKGYNANEIFSQYRSKKTIFTGRINQKDALFLLHKMDVCIIPYDKNHYMSKINNFFSNRKVYEYLSAGKPIIVSNIEARPAFLIDNVNCLTYESGDARDLAGKISELIHNPIRAEEMSKNNTELAKKFTWKNLVEESGIVSELKLHY</sequence>
<dbReference type="AlphaFoldDB" id="A0A9X9S3K0"/>
<dbReference type="RefSeq" id="WP_268186060.1">
    <property type="nucleotide sequence ID" value="NZ_CP113361.1"/>
</dbReference>
<gene>
    <name evidence="4" type="ORF">OU421_10590</name>
</gene>
<dbReference type="Pfam" id="PF00534">
    <property type="entry name" value="Glycos_transf_1"/>
    <property type="match status" value="1"/>
</dbReference>
<reference evidence="4" key="1">
    <citation type="submission" date="2022-11" db="EMBL/GenBank/DDBJ databases">
        <title>Complete genome sequence of Methanogenium organophilum DSM 3596.</title>
        <authorList>
            <person name="Chen S.-C."/>
            <person name="Lai S.-J."/>
            <person name="You Y.-T."/>
        </authorList>
    </citation>
    <scope>NUCLEOTIDE SEQUENCE</scope>
    <source>
        <strain evidence="4">DSM 3596</strain>
    </source>
</reference>
<accession>A0A9X9S3K0</accession>
<dbReference type="Proteomes" id="UP001163096">
    <property type="component" value="Chromosome"/>
</dbReference>
<proteinExistence type="predicted"/>
<dbReference type="EMBL" id="CP113361">
    <property type="protein sequence ID" value="WAI00855.1"/>
    <property type="molecule type" value="Genomic_DNA"/>
</dbReference>
<evidence type="ECO:0000313" key="4">
    <source>
        <dbReference type="EMBL" id="WAI00855.1"/>
    </source>
</evidence>
<dbReference type="CDD" id="cd03801">
    <property type="entry name" value="GT4_PimA-like"/>
    <property type="match status" value="1"/>
</dbReference>
<dbReference type="InterPro" id="IPR001296">
    <property type="entry name" value="Glyco_trans_1"/>
</dbReference>